<sequence length="152" mass="17716">MGIISVMSIMDSSGLHFPRSTEHMYGNPLFLPRIKMFRFERMENKETTAQALQDSYPNLFSDNQLYALLSFQVWNPDDGKVMRMVQPWEKDSLLMRETRTASHGCPDRFPDIFQSPIVVDGDIDHQRVQVVFKTPRTFQVLLDLLDTVIYLN</sequence>
<dbReference type="AlphaFoldDB" id="A0A9W9W0X0"/>
<accession>A0A9W9W0X0</accession>
<evidence type="ECO:0000313" key="2">
    <source>
        <dbReference type="Proteomes" id="UP001147747"/>
    </source>
</evidence>
<name>A0A9W9W0X0_9EURO</name>
<reference evidence="1" key="2">
    <citation type="journal article" date="2023" name="IMA Fungus">
        <title>Comparative genomic study of the Penicillium genus elucidates a diverse pangenome and 15 lateral gene transfer events.</title>
        <authorList>
            <person name="Petersen C."/>
            <person name="Sorensen T."/>
            <person name="Nielsen M.R."/>
            <person name="Sondergaard T.E."/>
            <person name="Sorensen J.L."/>
            <person name="Fitzpatrick D.A."/>
            <person name="Frisvad J.C."/>
            <person name="Nielsen K.L."/>
        </authorList>
    </citation>
    <scope>NUCLEOTIDE SEQUENCE</scope>
    <source>
        <strain evidence="1">IBT 29677</strain>
    </source>
</reference>
<dbReference type="EMBL" id="JAPZBU010000006">
    <property type="protein sequence ID" value="KAJ5396565.1"/>
    <property type="molecule type" value="Genomic_DNA"/>
</dbReference>
<comment type="caution">
    <text evidence="1">The sequence shown here is derived from an EMBL/GenBank/DDBJ whole genome shotgun (WGS) entry which is preliminary data.</text>
</comment>
<keyword evidence="2" id="KW-1185">Reference proteome</keyword>
<reference evidence="1" key="1">
    <citation type="submission" date="2022-12" db="EMBL/GenBank/DDBJ databases">
        <authorList>
            <person name="Petersen C."/>
        </authorList>
    </citation>
    <scope>NUCLEOTIDE SEQUENCE</scope>
    <source>
        <strain evidence="1">IBT 29677</strain>
    </source>
</reference>
<dbReference type="Proteomes" id="UP001147747">
    <property type="component" value="Unassembled WGS sequence"/>
</dbReference>
<proteinExistence type="predicted"/>
<gene>
    <name evidence="1" type="ORF">N7509_004678</name>
</gene>
<protein>
    <submittedName>
        <fullName evidence="1">Uncharacterized protein</fullName>
    </submittedName>
</protein>
<dbReference type="GeneID" id="81368295"/>
<dbReference type="RefSeq" id="XP_056488617.1">
    <property type="nucleotide sequence ID" value="XM_056629315.1"/>
</dbReference>
<organism evidence="1 2">
    <name type="scientific">Penicillium cosmopolitanum</name>
    <dbReference type="NCBI Taxonomy" id="1131564"/>
    <lineage>
        <taxon>Eukaryota</taxon>
        <taxon>Fungi</taxon>
        <taxon>Dikarya</taxon>
        <taxon>Ascomycota</taxon>
        <taxon>Pezizomycotina</taxon>
        <taxon>Eurotiomycetes</taxon>
        <taxon>Eurotiomycetidae</taxon>
        <taxon>Eurotiales</taxon>
        <taxon>Aspergillaceae</taxon>
        <taxon>Penicillium</taxon>
    </lineage>
</organism>
<evidence type="ECO:0000313" key="1">
    <source>
        <dbReference type="EMBL" id="KAJ5396565.1"/>
    </source>
</evidence>